<gene>
    <name evidence="8" type="ORF">J2S35_001505</name>
</gene>
<keyword evidence="9" id="KW-1185">Reference proteome</keyword>
<feature type="domain" description="Glycoside hydrolase family 3 N-terminal" evidence="7">
    <location>
        <begin position="110"/>
        <end position="411"/>
    </location>
</feature>
<evidence type="ECO:0000313" key="8">
    <source>
        <dbReference type="EMBL" id="MDR6892565.1"/>
    </source>
</evidence>
<keyword evidence="5 8" id="KW-0326">Glycosidase</keyword>
<organism evidence="8 9">
    <name type="scientific">Falsarthrobacter nasiphocae</name>
    <dbReference type="NCBI Taxonomy" id="189863"/>
    <lineage>
        <taxon>Bacteria</taxon>
        <taxon>Bacillati</taxon>
        <taxon>Actinomycetota</taxon>
        <taxon>Actinomycetes</taxon>
        <taxon>Micrococcales</taxon>
        <taxon>Micrococcaceae</taxon>
        <taxon>Falsarthrobacter</taxon>
    </lineage>
</organism>
<comment type="caution">
    <text evidence="8">The sequence shown here is derived from an EMBL/GenBank/DDBJ whole genome shotgun (WGS) entry which is preliminary data.</text>
</comment>
<sequence length="567" mass="56891">MALLASGCSGAPEPQASSSASPSASSSGTTTGSTPSTGPAASPSASPSASARASASPSASDRPEPLEDKLAGPSEEQYETAKKYVQGMSTADKAGAVLVQKYAGTDPNRAAALARDLKLGGTIIMGDNIPMGADGAADLDELRSALSTLTAGVKSRPWGSILTIDQEGGAVARLRAPLTEWPTPMTFGAAGDTTRTEKAAAAMNSELGGLGFNLNNATLADMTIGADDPTIGARSYGSEQGLVSRMAVASIEGAAKAGVVTSVKHFPGHGSVTTDSHVGLPVQKKSLAELKRTDFVPFQQTIDAGASVMMMGHIEVPALQAGVPSSLSAPAYRQLRSMGFTGVIMTDALNMGAITEQYGASEAAVKALSAGADLLLMPEDVAEAHSGIVSAVAAKKIPVSRLDEAATRVVALGLWQKSLVAQRMRVAEPGSGADAARSASAAGATLLTGQCTGRLLPSKTVTLVSGTAEEKQRFMDAAKAAGLTVGPGGRRVALAADGSAPVDADIAVATDGPWVLASSPAKVKIALYSSTPPAFAALSAILLGTVKPGGHLPTKVGTYPVGTGCGE</sequence>
<name>A0AAE3YHZ6_9MICC</name>
<dbReference type="PANTHER" id="PTHR30480:SF13">
    <property type="entry name" value="BETA-HEXOSAMINIDASE"/>
    <property type="match status" value="1"/>
</dbReference>
<dbReference type="PANTHER" id="PTHR30480">
    <property type="entry name" value="BETA-HEXOSAMINIDASE-RELATED"/>
    <property type="match status" value="1"/>
</dbReference>
<dbReference type="SUPFAM" id="SSF51445">
    <property type="entry name" value="(Trans)glycosidases"/>
    <property type="match status" value="1"/>
</dbReference>
<dbReference type="InterPro" id="IPR050226">
    <property type="entry name" value="NagZ_Beta-hexosaminidase"/>
</dbReference>
<feature type="compositionally biased region" description="Basic and acidic residues" evidence="6">
    <location>
        <begin position="61"/>
        <end position="70"/>
    </location>
</feature>
<evidence type="ECO:0000259" key="7">
    <source>
        <dbReference type="Pfam" id="PF00933"/>
    </source>
</evidence>
<dbReference type="AlphaFoldDB" id="A0AAE3YHZ6"/>
<dbReference type="GO" id="GO:0004563">
    <property type="term" value="F:beta-N-acetylhexosaminidase activity"/>
    <property type="evidence" value="ECO:0007669"/>
    <property type="project" value="UniProtKB-EC"/>
</dbReference>
<dbReference type="EC" id="3.2.1.52" evidence="3"/>
<feature type="region of interest" description="Disordered" evidence="6">
    <location>
        <begin position="1"/>
        <end position="78"/>
    </location>
</feature>
<dbReference type="InterPro" id="IPR036962">
    <property type="entry name" value="Glyco_hydro_3_N_sf"/>
</dbReference>
<dbReference type="Pfam" id="PF00933">
    <property type="entry name" value="Glyco_hydro_3"/>
    <property type="match status" value="1"/>
</dbReference>
<evidence type="ECO:0000256" key="3">
    <source>
        <dbReference type="ARBA" id="ARBA00012663"/>
    </source>
</evidence>
<evidence type="ECO:0000256" key="5">
    <source>
        <dbReference type="ARBA" id="ARBA00023295"/>
    </source>
</evidence>
<comment type="catalytic activity">
    <reaction evidence="1">
        <text>Hydrolysis of terminal non-reducing N-acetyl-D-hexosamine residues in N-acetyl-beta-D-hexosaminides.</text>
        <dbReference type="EC" id="3.2.1.52"/>
    </reaction>
</comment>
<dbReference type="GO" id="GO:0005975">
    <property type="term" value="P:carbohydrate metabolic process"/>
    <property type="evidence" value="ECO:0007669"/>
    <property type="project" value="InterPro"/>
</dbReference>
<dbReference type="InterPro" id="IPR017853">
    <property type="entry name" value="GH"/>
</dbReference>
<evidence type="ECO:0000256" key="6">
    <source>
        <dbReference type="SAM" id="MobiDB-lite"/>
    </source>
</evidence>
<evidence type="ECO:0000256" key="2">
    <source>
        <dbReference type="ARBA" id="ARBA00005336"/>
    </source>
</evidence>
<dbReference type="Gene3D" id="3.20.20.300">
    <property type="entry name" value="Glycoside hydrolase, family 3, N-terminal domain"/>
    <property type="match status" value="1"/>
</dbReference>
<protein>
    <recommendedName>
        <fullName evidence="3">beta-N-acetylhexosaminidase</fullName>
        <ecNumber evidence="3">3.2.1.52</ecNumber>
    </recommendedName>
</protein>
<dbReference type="InterPro" id="IPR001764">
    <property type="entry name" value="Glyco_hydro_3_N"/>
</dbReference>
<accession>A0AAE3YHZ6</accession>
<dbReference type="GO" id="GO:0009254">
    <property type="term" value="P:peptidoglycan turnover"/>
    <property type="evidence" value="ECO:0007669"/>
    <property type="project" value="TreeGrafter"/>
</dbReference>
<feature type="compositionally biased region" description="Low complexity" evidence="6">
    <location>
        <begin position="9"/>
        <end position="60"/>
    </location>
</feature>
<evidence type="ECO:0000313" key="9">
    <source>
        <dbReference type="Proteomes" id="UP001247307"/>
    </source>
</evidence>
<dbReference type="RefSeq" id="WP_309851785.1">
    <property type="nucleotide sequence ID" value="NZ_BAAAIU010000020.1"/>
</dbReference>
<proteinExistence type="inferred from homology"/>
<evidence type="ECO:0000256" key="4">
    <source>
        <dbReference type="ARBA" id="ARBA00022801"/>
    </source>
</evidence>
<dbReference type="Proteomes" id="UP001247307">
    <property type="component" value="Unassembled WGS sequence"/>
</dbReference>
<reference evidence="8" key="1">
    <citation type="submission" date="2023-07" db="EMBL/GenBank/DDBJ databases">
        <title>Sequencing the genomes of 1000 actinobacteria strains.</title>
        <authorList>
            <person name="Klenk H.-P."/>
        </authorList>
    </citation>
    <scope>NUCLEOTIDE SEQUENCE</scope>
    <source>
        <strain evidence="8">DSM 13988</strain>
    </source>
</reference>
<dbReference type="EMBL" id="JAVDUI010000001">
    <property type="protein sequence ID" value="MDR6892565.1"/>
    <property type="molecule type" value="Genomic_DNA"/>
</dbReference>
<keyword evidence="4 8" id="KW-0378">Hydrolase</keyword>
<evidence type="ECO:0000256" key="1">
    <source>
        <dbReference type="ARBA" id="ARBA00001231"/>
    </source>
</evidence>
<comment type="similarity">
    <text evidence="2">Belongs to the glycosyl hydrolase 3 family.</text>
</comment>